<dbReference type="Pfam" id="PF00140">
    <property type="entry name" value="Sigma70_r1_2"/>
    <property type="match status" value="1"/>
</dbReference>
<proteinExistence type="inferred from homology"/>
<evidence type="ECO:0000259" key="8">
    <source>
        <dbReference type="PROSITE" id="PS00716"/>
    </source>
</evidence>
<organism evidence="9 10">
    <name type="scientific">Pendulispora brunnea</name>
    <dbReference type="NCBI Taxonomy" id="2905690"/>
    <lineage>
        <taxon>Bacteria</taxon>
        <taxon>Pseudomonadati</taxon>
        <taxon>Myxococcota</taxon>
        <taxon>Myxococcia</taxon>
        <taxon>Myxococcales</taxon>
        <taxon>Sorangiineae</taxon>
        <taxon>Pendulisporaceae</taxon>
        <taxon>Pendulispora</taxon>
    </lineage>
</organism>
<evidence type="ECO:0000259" key="7">
    <source>
        <dbReference type="PROSITE" id="PS00715"/>
    </source>
</evidence>
<dbReference type="PANTHER" id="PTHR30603">
    <property type="entry name" value="RNA POLYMERASE SIGMA FACTOR RPO"/>
    <property type="match status" value="1"/>
</dbReference>
<dbReference type="InterPro" id="IPR050239">
    <property type="entry name" value="Sigma-70_RNA_pol_init_factors"/>
</dbReference>
<dbReference type="Gene3D" id="1.10.10.10">
    <property type="entry name" value="Winged helix-like DNA-binding domain superfamily/Winged helix DNA-binding domain"/>
    <property type="match status" value="2"/>
</dbReference>
<evidence type="ECO:0000256" key="4">
    <source>
        <dbReference type="ARBA" id="ARBA00023163"/>
    </source>
</evidence>
<dbReference type="PROSITE" id="PS51318">
    <property type="entry name" value="TAT"/>
    <property type="match status" value="1"/>
</dbReference>
<sequence length="494" mass="54730">MKSSSTSRSSAVRSVAARVGGAAVASAGKPAAASEARATRTVDGEDSVQAYFHRLARVPLLTREGEVELAQRIEQGELMILSALVSSSFAVRELVAIADELAEGKMRLRDLTRNSVESESPTDEQLATVKVLGQFEAVRNLAIVQQTKPSARASIPPPPSEVALQAGPRVASKKTAAAAKSKKKPVKPESPLKVARERARKALEEIRLTRGVLDRVTARLRARLVPDNDAEDTATVEALQRTVTTIREGERKADSAKSALVEANLRLVVSIVKRRKNSPLGLLDLIQEGNIGLMRAAEKFDYRRGYKFSTYAMWWIRQSIARAIADQGRTIRTPVHMVETGQKIARARRQLEQVHGREPTPEELANELDLPVKKVMTALNAARTPVSLEAPVGDDGEARLGDFVEDTHNPAPVDVLVRKRFVQETRELLNELTPREERVLRMRFGLDDGNERTLSEIGESFSLTRERIRQIETQALRKLRLPTRARRLRTDLEP</sequence>
<dbReference type="InterPro" id="IPR014284">
    <property type="entry name" value="RNA_pol_sigma-70_dom"/>
</dbReference>
<dbReference type="RefSeq" id="WP_394850411.1">
    <property type="nucleotide sequence ID" value="NZ_CP089982.1"/>
</dbReference>
<dbReference type="SUPFAM" id="SSF88946">
    <property type="entry name" value="Sigma2 domain of RNA polymerase sigma factors"/>
    <property type="match status" value="1"/>
</dbReference>
<dbReference type="InterPro" id="IPR000943">
    <property type="entry name" value="RNA_pol_sigma70"/>
</dbReference>
<dbReference type="InterPro" id="IPR009042">
    <property type="entry name" value="RNA_pol_sigma70_r1_2"/>
</dbReference>
<dbReference type="PROSITE" id="PS00715">
    <property type="entry name" value="SIGMA70_1"/>
    <property type="match status" value="1"/>
</dbReference>
<comment type="similarity">
    <text evidence="5">Belongs to the sigma-70 factor family.</text>
</comment>
<dbReference type="InterPro" id="IPR006311">
    <property type="entry name" value="TAT_signal"/>
</dbReference>
<reference evidence="9 10" key="1">
    <citation type="submission" date="2021-12" db="EMBL/GenBank/DDBJ databases">
        <title>Discovery of the Pendulisporaceae a myxobacterial family with distinct sporulation behavior and unique specialized metabolism.</title>
        <authorList>
            <person name="Garcia R."/>
            <person name="Popoff A."/>
            <person name="Bader C.D."/>
            <person name="Loehr J."/>
            <person name="Walesch S."/>
            <person name="Walt C."/>
            <person name="Boldt J."/>
            <person name="Bunk B."/>
            <person name="Haeckl F.J.F.P.J."/>
            <person name="Gunesch A.P."/>
            <person name="Birkelbach J."/>
            <person name="Nuebel U."/>
            <person name="Pietschmann T."/>
            <person name="Bach T."/>
            <person name="Mueller R."/>
        </authorList>
    </citation>
    <scope>NUCLEOTIDE SEQUENCE [LARGE SCALE GENOMIC DNA]</scope>
    <source>
        <strain evidence="9 10">MSr12523</strain>
    </source>
</reference>
<keyword evidence="3 5" id="KW-0238">DNA-binding</keyword>
<evidence type="ECO:0000256" key="5">
    <source>
        <dbReference type="RuleBase" id="RU362124"/>
    </source>
</evidence>
<keyword evidence="1 5" id="KW-0805">Transcription regulation</keyword>
<name>A0ABZ2KM89_9BACT</name>
<keyword evidence="2 5" id="KW-0731">Sigma factor</keyword>
<gene>
    <name evidence="9" type="ORF">LZC95_23500</name>
</gene>
<dbReference type="PANTHER" id="PTHR30603:SF47">
    <property type="entry name" value="RNA POLYMERASE SIGMA FACTOR SIGD, CHLOROPLASTIC"/>
    <property type="match status" value="1"/>
</dbReference>
<feature type="region of interest" description="Disordered" evidence="6">
    <location>
        <begin position="149"/>
        <end position="169"/>
    </location>
</feature>
<feature type="domain" description="RNA polymerase sigma-70" evidence="7">
    <location>
        <begin position="284"/>
        <end position="297"/>
    </location>
</feature>
<evidence type="ECO:0000256" key="3">
    <source>
        <dbReference type="ARBA" id="ARBA00023125"/>
    </source>
</evidence>
<keyword evidence="10" id="KW-1185">Reference proteome</keyword>
<dbReference type="Pfam" id="PF04545">
    <property type="entry name" value="Sigma70_r4"/>
    <property type="match status" value="1"/>
</dbReference>
<dbReference type="EMBL" id="CP089982">
    <property type="protein sequence ID" value="WXA99767.1"/>
    <property type="molecule type" value="Genomic_DNA"/>
</dbReference>
<dbReference type="PROSITE" id="PS00716">
    <property type="entry name" value="SIGMA70_2"/>
    <property type="match status" value="1"/>
</dbReference>
<dbReference type="Pfam" id="PF04542">
    <property type="entry name" value="Sigma70_r2"/>
    <property type="match status" value="1"/>
</dbReference>
<dbReference type="InterPro" id="IPR013325">
    <property type="entry name" value="RNA_pol_sigma_r2"/>
</dbReference>
<accession>A0ABZ2KM89</accession>
<dbReference type="NCBIfam" id="TIGR02937">
    <property type="entry name" value="sigma70-ECF"/>
    <property type="match status" value="1"/>
</dbReference>
<dbReference type="CDD" id="cd06171">
    <property type="entry name" value="Sigma70_r4"/>
    <property type="match status" value="1"/>
</dbReference>
<dbReference type="InterPro" id="IPR013324">
    <property type="entry name" value="RNA_pol_sigma_r3/r4-like"/>
</dbReference>
<dbReference type="InterPro" id="IPR007624">
    <property type="entry name" value="RNA_pol_sigma70_r3"/>
</dbReference>
<dbReference type="SUPFAM" id="SSF88659">
    <property type="entry name" value="Sigma3 and sigma4 domains of RNA polymerase sigma factors"/>
    <property type="match status" value="2"/>
</dbReference>
<dbReference type="PRINTS" id="PR00046">
    <property type="entry name" value="SIGMA70FCT"/>
</dbReference>
<dbReference type="Proteomes" id="UP001379533">
    <property type="component" value="Chromosome"/>
</dbReference>
<evidence type="ECO:0000256" key="1">
    <source>
        <dbReference type="ARBA" id="ARBA00023015"/>
    </source>
</evidence>
<dbReference type="Gene3D" id="1.10.601.10">
    <property type="entry name" value="RNA Polymerase Primary Sigma Factor"/>
    <property type="match status" value="2"/>
</dbReference>
<dbReference type="Pfam" id="PF04539">
    <property type="entry name" value="Sigma70_r3"/>
    <property type="match status" value="1"/>
</dbReference>
<feature type="domain" description="RNA polymerase sigma-70" evidence="8">
    <location>
        <begin position="453"/>
        <end position="479"/>
    </location>
</feature>
<dbReference type="InterPro" id="IPR007630">
    <property type="entry name" value="RNA_pol_sigma70_r4"/>
</dbReference>
<dbReference type="InterPro" id="IPR007627">
    <property type="entry name" value="RNA_pol_sigma70_r2"/>
</dbReference>
<protein>
    <recommendedName>
        <fullName evidence="5">RNA polymerase sigma factor</fullName>
    </recommendedName>
</protein>
<keyword evidence="4 5" id="KW-0804">Transcription</keyword>
<dbReference type="InterPro" id="IPR036388">
    <property type="entry name" value="WH-like_DNA-bd_sf"/>
</dbReference>
<evidence type="ECO:0000313" key="9">
    <source>
        <dbReference type="EMBL" id="WXA99767.1"/>
    </source>
</evidence>
<evidence type="ECO:0000256" key="6">
    <source>
        <dbReference type="SAM" id="MobiDB-lite"/>
    </source>
</evidence>
<evidence type="ECO:0000256" key="2">
    <source>
        <dbReference type="ARBA" id="ARBA00023082"/>
    </source>
</evidence>
<evidence type="ECO:0000313" key="10">
    <source>
        <dbReference type="Proteomes" id="UP001379533"/>
    </source>
</evidence>
<comment type="function">
    <text evidence="5">Sigma factors are initiation factors that promote the attachment of RNA polymerase to specific initiation sites and are then released.</text>
</comment>